<accession>A0A7W9M310</accession>
<reference evidence="4 5" key="1">
    <citation type="submission" date="2020-08" db="EMBL/GenBank/DDBJ databases">
        <title>Sequencing the genomes of 1000 actinobacteria strains.</title>
        <authorList>
            <person name="Klenk H.-P."/>
        </authorList>
    </citation>
    <scope>NUCLEOTIDE SEQUENCE [LARGE SCALE GENOMIC DNA]</scope>
    <source>
        <strain evidence="4 5">DSM 45486</strain>
    </source>
</reference>
<gene>
    <name evidence="4" type="ORF">F4560_005308</name>
</gene>
<evidence type="ECO:0000313" key="5">
    <source>
        <dbReference type="Proteomes" id="UP000552097"/>
    </source>
</evidence>
<dbReference type="Gene3D" id="2.60.120.10">
    <property type="entry name" value="Jelly Rolls"/>
    <property type="match status" value="2"/>
</dbReference>
<evidence type="ECO:0000256" key="2">
    <source>
        <dbReference type="ARBA" id="ARBA00022833"/>
    </source>
</evidence>
<dbReference type="AlphaFoldDB" id="A0A7W9M310"/>
<dbReference type="RefSeq" id="WP_246477884.1">
    <property type="nucleotide sequence ID" value="NZ_JACHMO010000001.1"/>
</dbReference>
<dbReference type="SUPFAM" id="SSF51182">
    <property type="entry name" value="RmlC-like cupins"/>
    <property type="match status" value="1"/>
</dbReference>
<dbReference type="InterPro" id="IPR011051">
    <property type="entry name" value="RmlC_Cupin_sf"/>
</dbReference>
<comment type="caution">
    <text evidence="4">The sequence shown here is derived from an EMBL/GenBank/DDBJ whole genome shotgun (WGS) entry which is preliminary data.</text>
</comment>
<evidence type="ECO:0000256" key="3">
    <source>
        <dbReference type="SAM" id="MobiDB-lite"/>
    </source>
</evidence>
<evidence type="ECO:0000256" key="1">
    <source>
        <dbReference type="ARBA" id="ARBA00022723"/>
    </source>
</evidence>
<dbReference type="InterPro" id="IPR051804">
    <property type="entry name" value="Carb_Metab_Reg_Kinase/Isom"/>
</dbReference>
<keyword evidence="4" id="KW-0413">Isomerase</keyword>
<keyword evidence="5" id="KW-1185">Reference proteome</keyword>
<feature type="region of interest" description="Disordered" evidence="3">
    <location>
        <begin position="1"/>
        <end position="31"/>
    </location>
</feature>
<dbReference type="PANTHER" id="PTHR42742:SF3">
    <property type="entry name" value="FRUCTOKINASE"/>
    <property type="match status" value="1"/>
</dbReference>
<keyword evidence="2" id="KW-0862">Zinc</keyword>
<dbReference type="CDD" id="cd07010">
    <property type="entry name" value="cupin_PMI_type_I_N_bac"/>
    <property type="match status" value="1"/>
</dbReference>
<proteinExistence type="predicted"/>
<dbReference type="InterPro" id="IPR014710">
    <property type="entry name" value="RmlC-like_jellyroll"/>
</dbReference>
<dbReference type="EC" id="5.3.1.8" evidence="4"/>
<keyword evidence="1" id="KW-0479">Metal-binding</keyword>
<dbReference type="GO" id="GO:0046872">
    <property type="term" value="F:metal ion binding"/>
    <property type="evidence" value="ECO:0007669"/>
    <property type="project" value="UniProtKB-KW"/>
</dbReference>
<dbReference type="Proteomes" id="UP000552097">
    <property type="component" value="Unassembled WGS sequence"/>
</dbReference>
<dbReference type="EMBL" id="JACHMO010000001">
    <property type="protein sequence ID" value="MBB5805540.1"/>
    <property type="molecule type" value="Genomic_DNA"/>
</dbReference>
<organism evidence="4 5">
    <name type="scientific">Saccharothrix ecbatanensis</name>
    <dbReference type="NCBI Taxonomy" id="1105145"/>
    <lineage>
        <taxon>Bacteria</taxon>
        <taxon>Bacillati</taxon>
        <taxon>Actinomycetota</taxon>
        <taxon>Actinomycetes</taxon>
        <taxon>Pseudonocardiales</taxon>
        <taxon>Pseudonocardiaceae</taxon>
        <taxon>Saccharothrix</taxon>
    </lineage>
</organism>
<dbReference type="GO" id="GO:0004476">
    <property type="term" value="F:mannose-6-phosphate isomerase activity"/>
    <property type="evidence" value="ECO:0007669"/>
    <property type="project" value="UniProtKB-EC"/>
</dbReference>
<protein>
    <submittedName>
        <fullName evidence="4">Mannose-6-phosphate isomerase</fullName>
        <ecNumber evidence="4">5.3.1.8</ecNumber>
    </submittedName>
</protein>
<name>A0A7W9M310_9PSEU</name>
<evidence type="ECO:0000313" key="4">
    <source>
        <dbReference type="EMBL" id="MBB5805540.1"/>
    </source>
</evidence>
<dbReference type="PANTHER" id="PTHR42742">
    <property type="entry name" value="TRANSCRIPTIONAL REPRESSOR MPRA"/>
    <property type="match status" value="1"/>
</dbReference>
<sequence>MSSRESSARTPRVDRSGTANPPVEPIALEANQPRQFYRGGAAIAAFRRRADADRGPEDWVASTTTQFDKDESGLTRLPDGRWLRDAVAADPVSWLGDEHATEFGADTALLVKLLDAGQRLPVHCHPSNAFASTHLGCRHGKTEAWIVMGTSGPDPTVYIGFREDVPAAAVAEWVSTQDSPSMLRALNPVRVSPGDTVFVPAGVPHAIGEGVFIVELQQPTDFSVTLEWRGFLADAEAGHLGLGYDKALDCVERRAQSPDRLVRRTQASTGESVNLFDAQADPFFRADRLHVSGTAALEPSFGVFVVLEGAGTLGPVAVHRGSTVVVPHAAGEVVVTGDVVAIRCRPPSVSSLKG</sequence>